<evidence type="ECO:0000313" key="9">
    <source>
        <dbReference type="Proteomes" id="UP000682733"/>
    </source>
</evidence>
<dbReference type="Gene3D" id="3.30.559.30">
    <property type="entry name" value="Nonribosomal peptide synthetase, condensation domain"/>
    <property type="match status" value="1"/>
</dbReference>
<dbReference type="InterPro" id="IPR050952">
    <property type="entry name" value="TRIM-NHL_E3_ligases"/>
</dbReference>
<feature type="region of interest" description="Disordered" evidence="5">
    <location>
        <begin position="436"/>
        <end position="521"/>
    </location>
</feature>
<dbReference type="Gene3D" id="2.40.10.500">
    <property type="match status" value="3"/>
</dbReference>
<dbReference type="PANTHER" id="PTHR24104">
    <property type="entry name" value="E3 UBIQUITIN-PROTEIN LIGASE NHLRC1-RELATED"/>
    <property type="match status" value="1"/>
</dbReference>
<dbReference type="InterPro" id="IPR031641">
    <property type="entry name" value="PapA_C"/>
</dbReference>
<evidence type="ECO:0000256" key="1">
    <source>
        <dbReference type="ARBA" id="ARBA00022679"/>
    </source>
</evidence>
<accession>A0A8S2IF76</accession>
<keyword evidence="1" id="KW-0808">Transferase</keyword>
<evidence type="ECO:0000256" key="4">
    <source>
        <dbReference type="PROSITE-ProRule" id="PRU00504"/>
    </source>
</evidence>
<dbReference type="CDD" id="cd05819">
    <property type="entry name" value="NHL"/>
    <property type="match status" value="1"/>
</dbReference>
<dbReference type="Proteomes" id="UP000682733">
    <property type="component" value="Unassembled WGS sequence"/>
</dbReference>
<dbReference type="SUPFAM" id="SSF101898">
    <property type="entry name" value="NHL repeat"/>
    <property type="match status" value="1"/>
</dbReference>
<dbReference type="Pfam" id="PF01436">
    <property type="entry name" value="NHL"/>
    <property type="match status" value="2"/>
</dbReference>
<evidence type="ECO:0000256" key="3">
    <source>
        <dbReference type="ARBA" id="ARBA00023315"/>
    </source>
</evidence>
<dbReference type="InterPro" id="IPR001258">
    <property type="entry name" value="NHL_repeat"/>
</dbReference>
<dbReference type="GO" id="GO:0008270">
    <property type="term" value="F:zinc ion binding"/>
    <property type="evidence" value="ECO:0007669"/>
    <property type="project" value="UniProtKB-KW"/>
</dbReference>
<dbReference type="GO" id="GO:0016746">
    <property type="term" value="F:acyltransferase activity"/>
    <property type="evidence" value="ECO:0007669"/>
    <property type="project" value="UniProtKB-KW"/>
</dbReference>
<gene>
    <name evidence="7" type="ORF">OVA965_LOCUS13458</name>
    <name evidence="8" type="ORF">TMI583_LOCUS13465</name>
</gene>
<dbReference type="PANTHER" id="PTHR24104:SF25">
    <property type="entry name" value="PROTEIN LIN-41"/>
    <property type="match status" value="1"/>
</dbReference>
<evidence type="ECO:0000259" key="6">
    <source>
        <dbReference type="Pfam" id="PF16911"/>
    </source>
</evidence>
<name>A0A8S2IF76_9BILA</name>
<dbReference type="Gene3D" id="3.30.559.10">
    <property type="entry name" value="Chloramphenicol acetyltransferase-like domain"/>
    <property type="match status" value="1"/>
</dbReference>
<reference evidence="8" key="1">
    <citation type="submission" date="2021-02" db="EMBL/GenBank/DDBJ databases">
        <authorList>
            <person name="Nowell W R."/>
        </authorList>
    </citation>
    <scope>NUCLEOTIDE SEQUENCE</scope>
</reference>
<evidence type="ECO:0000256" key="2">
    <source>
        <dbReference type="ARBA" id="ARBA00022737"/>
    </source>
</evidence>
<feature type="repeat" description="NHL" evidence="4">
    <location>
        <begin position="538"/>
        <end position="568"/>
    </location>
</feature>
<keyword evidence="3" id="KW-0012">Acyltransferase</keyword>
<dbReference type="Pfam" id="PF16911">
    <property type="entry name" value="PapA_C"/>
    <property type="match status" value="1"/>
</dbReference>
<dbReference type="InterPro" id="IPR023213">
    <property type="entry name" value="CAT-like_dom_sf"/>
</dbReference>
<dbReference type="SUPFAM" id="SSF52777">
    <property type="entry name" value="CoA-dependent acyltransferases"/>
    <property type="match status" value="1"/>
</dbReference>
<comment type="caution">
    <text evidence="8">The sequence shown here is derived from an EMBL/GenBank/DDBJ whole genome shotgun (WGS) entry which is preliminary data.</text>
</comment>
<protein>
    <recommendedName>
        <fullName evidence="6">Phthiocerol/phthiodiolone dimycocerosyl transferase C-terminal domain-containing protein</fullName>
    </recommendedName>
</protein>
<dbReference type="EMBL" id="CAJNOK010005606">
    <property type="protein sequence ID" value="CAF0978472.1"/>
    <property type="molecule type" value="Genomic_DNA"/>
</dbReference>
<dbReference type="PROSITE" id="PS51125">
    <property type="entry name" value="NHL"/>
    <property type="match status" value="1"/>
</dbReference>
<feature type="domain" description="Phthiocerol/phthiodiolone dimycocerosyl transferase C-terminal" evidence="6">
    <location>
        <begin position="199"/>
        <end position="347"/>
    </location>
</feature>
<evidence type="ECO:0000313" key="7">
    <source>
        <dbReference type="EMBL" id="CAF0978472.1"/>
    </source>
</evidence>
<evidence type="ECO:0000313" key="8">
    <source>
        <dbReference type="EMBL" id="CAF3749205.1"/>
    </source>
</evidence>
<organism evidence="8 9">
    <name type="scientific">Didymodactylos carnosus</name>
    <dbReference type="NCBI Taxonomy" id="1234261"/>
    <lineage>
        <taxon>Eukaryota</taxon>
        <taxon>Metazoa</taxon>
        <taxon>Spiralia</taxon>
        <taxon>Gnathifera</taxon>
        <taxon>Rotifera</taxon>
        <taxon>Eurotatoria</taxon>
        <taxon>Bdelloidea</taxon>
        <taxon>Philodinida</taxon>
        <taxon>Philodinidae</taxon>
        <taxon>Didymodactylos</taxon>
    </lineage>
</organism>
<dbReference type="AlphaFoldDB" id="A0A8S2IF76"/>
<evidence type="ECO:0000256" key="5">
    <source>
        <dbReference type="SAM" id="MobiDB-lite"/>
    </source>
</evidence>
<sequence>MLRYLWRKAPDAGPKQHVCGPAENMMIKISQRFHGAMRMGEVLHLQGPYISLEQLNRAVALLQRRHPVLRSRLRTHPTKRDCFVLEEDEALRLPVEELARKREEHASFWLQEWPKREKEPINIGEPLAKLWLLQTMENAIRNSLSAVNRVFTVSRLLFSIIYTLMTNRLPIARIPLDEVTFSIDEMDKYCHTEAVYGVLNKEMTTKLLARCRREGVSITSAVTGALSSAAASLVPVKDGQGTIMMIMLSADTRRRCAPTVPNHDFGYYASGIAPFCLRMSALPKTSEDSWQLAQSFGQHTNACVNAGQVLASGLINGKLGSLALRPINMAYLPTYGTSSWGVLPFVEQYASTETSSATTVQTTTNVIITVAATLVTSTVQLTTTTTILTTTVAATTIPATSLSAATSTTAILTSTETSSGATIQTTTKVVTTVAGSTTTTSEPISSTAQATSTTTTAPMTSTTQVTSTTTTAPMTSTPQATSTTTTAPMTSTPQATSTTTTAPMTSTPQATSTTTTAPMTSTTTGCPGCCGETVATGLNNPAFVTIDSTGNLFVSDSGNLHITKFTSGSTTGTVVYDGSGSNVSPQGVYIVSDGTLYFADNSNSVVFKLINATGNPTIVAGEFATPGNPPSLFNYPYGVYADSGTFYVSDAVTDVVVKFFSNSTNGTDGTVVAGSSGNSAILSGPAGIYVVSSSGNLYVADNNNDRVVRWLPGADPSTGGVVIASNTLGNVNGVIVTANEQTLFVTDNTANSVKKFTVGVDTATIFAGNGTAGSGVYQLYAPIGLALDSTEQYLYVVDSGNGRVQRFYIPSC</sequence>
<proteinExistence type="predicted"/>
<dbReference type="Proteomes" id="UP000677228">
    <property type="component" value="Unassembled WGS sequence"/>
</dbReference>
<keyword evidence="2" id="KW-0677">Repeat</keyword>
<dbReference type="EMBL" id="CAJOBA010005614">
    <property type="protein sequence ID" value="CAF3749205.1"/>
    <property type="molecule type" value="Genomic_DNA"/>
</dbReference>